<sequence>MRHIRESLEESKTRITELIFTINQEITHSWSAKEIMYVDAYFAFLRHQADILIKPEKKSVLYQQEQQIREYLSKLLGCDKNTEFIVMMKQIQAAVLERLHELEQYKSQIVKESHRYVYHTSAVKDLVCLYASQKKENMYNNEVVDAVFGTTDYDQLVLYLGRAVAGGMHVIQNGRICVYPKNPTDRLCGEDVILKKPVYLYRVDIEYFEPVIDFRVQNNCAEFCFEYEWIARRPYVPCKGKKIESISLKDWRKHEIYYSTGLEDAINLSEEYKKSMSISEVEQTMKRLIFEKKIVQDCIPMEI</sequence>
<dbReference type="EMBL" id="JBEPMJ010000001">
    <property type="protein sequence ID" value="MET3748909.1"/>
    <property type="molecule type" value="Genomic_DNA"/>
</dbReference>
<dbReference type="Proteomes" id="UP001549106">
    <property type="component" value="Unassembled WGS sequence"/>
</dbReference>
<organism evidence="1 2">
    <name type="scientific">Blautia caecimuris</name>
    <dbReference type="NCBI Taxonomy" id="1796615"/>
    <lineage>
        <taxon>Bacteria</taxon>
        <taxon>Bacillati</taxon>
        <taxon>Bacillota</taxon>
        <taxon>Clostridia</taxon>
        <taxon>Lachnospirales</taxon>
        <taxon>Lachnospiraceae</taxon>
        <taxon>Blautia</taxon>
    </lineage>
</organism>
<keyword evidence="2" id="KW-1185">Reference proteome</keyword>
<name>A0ABV2LYM3_9FIRM</name>
<reference evidence="1 2" key="1">
    <citation type="submission" date="2024-06" db="EMBL/GenBank/DDBJ databases">
        <title>Genomic Encyclopedia of Type Strains, Phase IV (KMG-IV): sequencing the most valuable type-strain genomes for metagenomic binning, comparative biology and taxonomic classification.</title>
        <authorList>
            <person name="Goeker M."/>
        </authorList>
    </citation>
    <scope>NUCLEOTIDE SEQUENCE [LARGE SCALE GENOMIC DNA]</scope>
    <source>
        <strain evidence="1 2">DSM 29492</strain>
    </source>
</reference>
<comment type="caution">
    <text evidence="1">The sequence shown here is derived from an EMBL/GenBank/DDBJ whole genome shotgun (WGS) entry which is preliminary data.</text>
</comment>
<accession>A0ABV2LYM3</accession>
<dbReference type="RefSeq" id="WP_022067831.1">
    <property type="nucleotide sequence ID" value="NZ_BAABXN010000001.1"/>
</dbReference>
<protein>
    <submittedName>
        <fullName evidence="1">Uncharacterized protein</fullName>
    </submittedName>
</protein>
<evidence type="ECO:0000313" key="2">
    <source>
        <dbReference type="Proteomes" id="UP001549106"/>
    </source>
</evidence>
<gene>
    <name evidence="1" type="ORF">ABID24_000125</name>
</gene>
<evidence type="ECO:0000313" key="1">
    <source>
        <dbReference type="EMBL" id="MET3748909.1"/>
    </source>
</evidence>
<proteinExistence type="predicted"/>